<keyword evidence="5" id="KW-0007">Acetylation</keyword>
<dbReference type="GO" id="GO:0006261">
    <property type="term" value="P:DNA-templated DNA replication"/>
    <property type="evidence" value="ECO:0007669"/>
    <property type="project" value="TreeGrafter"/>
</dbReference>
<keyword evidence="2" id="KW-0597">Phosphoprotein</keyword>
<dbReference type="AlphaFoldDB" id="A0AAJ7BL24"/>
<evidence type="ECO:0000259" key="14">
    <source>
        <dbReference type="Pfam" id="PF00808"/>
    </source>
</evidence>
<name>A0AAJ7BL24_CEPCN</name>
<evidence type="ECO:0000256" key="6">
    <source>
        <dbReference type="ARBA" id="ARBA00023054"/>
    </source>
</evidence>
<protein>
    <recommendedName>
        <fullName evidence="11">Chromatin accessibility complex protein 1</fullName>
    </recommendedName>
    <alternativeName>
        <fullName evidence="12">DNA polymerase epsilon subunit p15</fullName>
    </alternativeName>
</protein>
<keyword evidence="15" id="KW-1185">Reference proteome</keyword>
<comment type="subcellular location">
    <subcellularLocation>
        <location evidence="1">Nucleus</location>
    </subcellularLocation>
</comment>
<gene>
    <name evidence="16" type="primary">LOC107264326</name>
</gene>
<dbReference type="Gene3D" id="1.10.20.10">
    <property type="entry name" value="Histone, subunit A"/>
    <property type="match status" value="1"/>
</dbReference>
<sequence length="178" mass="19527">MASEGSLGKMKELRLPISRVKTIMKSAPYVETIGQDGLFLVAKATELFIHYLSKEAHEHANKGNALDYKDLAEVAETNETLDFLRPIMPRKITVRHFKQMMAAKNSPNSSSSESSSDSDIDSQSDSESSQDSEDEKMENGNSSGSELENDETKENGKHESSGKSESGCKSDSEDENKG</sequence>
<dbReference type="RefSeq" id="XP_015587958.1">
    <property type="nucleotide sequence ID" value="XM_015732472.2"/>
</dbReference>
<dbReference type="GO" id="GO:0008623">
    <property type="term" value="C:CHRAC"/>
    <property type="evidence" value="ECO:0007669"/>
    <property type="project" value="TreeGrafter"/>
</dbReference>
<dbReference type="GO" id="GO:0016779">
    <property type="term" value="F:nucleotidyltransferase activity"/>
    <property type="evidence" value="ECO:0007669"/>
    <property type="project" value="UniProtKB-KW"/>
</dbReference>
<dbReference type="CTD" id="32166"/>
<dbReference type="FunFam" id="1.10.20.10:FF:000048">
    <property type="entry name" value="Chromatin accessibility complex subunit 1"/>
    <property type="match status" value="1"/>
</dbReference>
<dbReference type="Proteomes" id="UP000694920">
    <property type="component" value="Unplaced"/>
</dbReference>
<evidence type="ECO:0000256" key="3">
    <source>
        <dbReference type="ARBA" id="ARBA00022679"/>
    </source>
</evidence>
<proteinExistence type="predicted"/>
<evidence type="ECO:0000256" key="9">
    <source>
        <dbReference type="ARBA" id="ARBA00059032"/>
    </source>
</evidence>
<reference evidence="16" key="1">
    <citation type="submission" date="2025-08" db="UniProtKB">
        <authorList>
            <consortium name="RefSeq"/>
        </authorList>
    </citation>
    <scope>IDENTIFICATION</scope>
</reference>
<dbReference type="GO" id="GO:0046982">
    <property type="term" value="F:protein heterodimerization activity"/>
    <property type="evidence" value="ECO:0007669"/>
    <property type="project" value="InterPro"/>
</dbReference>
<evidence type="ECO:0000256" key="10">
    <source>
        <dbReference type="ARBA" id="ARBA00062516"/>
    </source>
</evidence>
<organism evidence="15 16">
    <name type="scientific">Cephus cinctus</name>
    <name type="common">Wheat stem sawfly</name>
    <dbReference type="NCBI Taxonomy" id="211228"/>
    <lineage>
        <taxon>Eukaryota</taxon>
        <taxon>Metazoa</taxon>
        <taxon>Ecdysozoa</taxon>
        <taxon>Arthropoda</taxon>
        <taxon>Hexapoda</taxon>
        <taxon>Insecta</taxon>
        <taxon>Pterygota</taxon>
        <taxon>Neoptera</taxon>
        <taxon>Endopterygota</taxon>
        <taxon>Hymenoptera</taxon>
        <taxon>Cephoidea</taxon>
        <taxon>Cephidae</taxon>
        <taxon>Cephus</taxon>
    </lineage>
</organism>
<dbReference type="InterPro" id="IPR050568">
    <property type="entry name" value="Transcr_DNA_Rep_Reg"/>
</dbReference>
<comment type="function">
    <text evidence="9">Forms a complex with DNA polymerase epsilon subunit POLE3 and binds naked DNA, which is then incorporated into chromatin, aided by the nucleosome remodeling activity of ISWI/SNF2H and ACF1. Does not enhance nucleosome sliding activity of the ACF-5 ISWI chromatin remodeling complex.</text>
</comment>
<evidence type="ECO:0000256" key="11">
    <source>
        <dbReference type="ARBA" id="ARBA00071805"/>
    </source>
</evidence>
<dbReference type="InterPro" id="IPR003958">
    <property type="entry name" value="CBFA_NFYB_domain"/>
</dbReference>
<evidence type="ECO:0000256" key="13">
    <source>
        <dbReference type="SAM" id="MobiDB-lite"/>
    </source>
</evidence>
<keyword evidence="6" id="KW-0175">Coiled coil</keyword>
<evidence type="ECO:0000256" key="1">
    <source>
        <dbReference type="ARBA" id="ARBA00004123"/>
    </source>
</evidence>
<dbReference type="GeneID" id="107264326"/>
<dbReference type="CDD" id="cd22924">
    <property type="entry name" value="HFD_CHRAC1-like"/>
    <property type="match status" value="1"/>
</dbReference>
<dbReference type="PANTHER" id="PTHR10252:SF54">
    <property type="entry name" value="CHROMATIN ACCESSIBILITY COMPLEX PROTEIN 1"/>
    <property type="match status" value="1"/>
</dbReference>
<evidence type="ECO:0000313" key="15">
    <source>
        <dbReference type="Proteomes" id="UP000694920"/>
    </source>
</evidence>
<dbReference type="GO" id="GO:0006338">
    <property type="term" value="P:chromatin remodeling"/>
    <property type="evidence" value="ECO:0007669"/>
    <property type="project" value="TreeGrafter"/>
</dbReference>
<keyword evidence="8" id="KW-0539">Nucleus</keyword>
<evidence type="ECO:0000256" key="2">
    <source>
        <dbReference type="ARBA" id="ARBA00022553"/>
    </source>
</evidence>
<keyword evidence="4" id="KW-0548">Nucleotidyltransferase</keyword>
<evidence type="ECO:0000256" key="12">
    <source>
        <dbReference type="ARBA" id="ARBA00083235"/>
    </source>
</evidence>
<evidence type="ECO:0000256" key="8">
    <source>
        <dbReference type="ARBA" id="ARBA00023242"/>
    </source>
</evidence>
<dbReference type="PANTHER" id="PTHR10252">
    <property type="entry name" value="HISTONE-LIKE TRANSCRIPTION FACTOR CCAAT-RELATED"/>
    <property type="match status" value="1"/>
</dbReference>
<dbReference type="SUPFAM" id="SSF47113">
    <property type="entry name" value="Histone-fold"/>
    <property type="match status" value="1"/>
</dbReference>
<feature type="region of interest" description="Disordered" evidence="13">
    <location>
        <begin position="102"/>
        <end position="178"/>
    </location>
</feature>
<dbReference type="GO" id="GO:0003677">
    <property type="term" value="F:DNA binding"/>
    <property type="evidence" value="ECO:0007669"/>
    <property type="project" value="UniProtKB-KW"/>
</dbReference>
<evidence type="ECO:0000256" key="7">
    <source>
        <dbReference type="ARBA" id="ARBA00023125"/>
    </source>
</evidence>
<keyword evidence="7" id="KW-0238">DNA-binding</keyword>
<keyword evidence="3" id="KW-0808">Transferase</keyword>
<comment type="subunit">
    <text evidence="10">Heterodimer with POLE3; binds to DNA. Component of the CHRAC ISWI chromatin remodeling complex at least composed of SMARCA5/SNF2H, BAZ1A/ACF1, CHRAC1 and POLE3; the complex preferentially binds DNA through the CHRAC1-POLE3 heterodimer and possesses ATP-dependent nucleosome-remodeling activity. Within the complex, the heterodimer with POLE3 interacts with SMARCA5/SNF2H; the interaction is direct and enhances nucleosome sliding activity by the SMARCA5/SNF2H and BAZ1A/ACF1 interaction. Within the complex, the heterodimer with POLE3 interacts with BAZ1A/ACF1; the interactions are direct.</text>
</comment>
<feature type="domain" description="Transcription factor CBF/NF-Y/archaeal histone" evidence="14">
    <location>
        <begin position="14"/>
        <end position="63"/>
    </location>
</feature>
<feature type="compositionally biased region" description="Basic and acidic residues" evidence="13">
    <location>
        <begin position="150"/>
        <end position="178"/>
    </location>
</feature>
<evidence type="ECO:0000256" key="4">
    <source>
        <dbReference type="ARBA" id="ARBA00022695"/>
    </source>
</evidence>
<evidence type="ECO:0000256" key="5">
    <source>
        <dbReference type="ARBA" id="ARBA00022990"/>
    </source>
</evidence>
<feature type="compositionally biased region" description="Acidic residues" evidence="13">
    <location>
        <begin position="116"/>
        <end position="136"/>
    </location>
</feature>
<dbReference type="InterPro" id="IPR009072">
    <property type="entry name" value="Histone-fold"/>
</dbReference>
<dbReference type="KEGG" id="ccin:107264326"/>
<evidence type="ECO:0000313" key="16">
    <source>
        <dbReference type="RefSeq" id="XP_015587958.1"/>
    </source>
</evidence>
<dbReference type="Pfam" id="PF00808">
    <property type="entry name" value="CBFD_NFYB_HMF"/>
    <property type="match status" value="1"/>
</dbReference>
<accession>A0AAJ7BL24</accession>